<dbReference type="SUPFAM" id="SSF141868">
    <property type="entry name" value="EAL domain-like"/>
    <property type="match status" value="1"/>
</dbReference>
<feature type="transmembrane region" description="Helical" evidence="1">
    <location>
        <begin position="200"/>
        <end position="219"/>
    </location>
</feature>
<dbReference type="InterPro" id="IPR001633">
    <property type="entry name" value="EAL_dom"/>
</dbReference>
<feature type="transmembrane region" description="Helical" evidence="1">
    <location>
        <begin position="119"/>
        <end position="141"/>
    </location>
</feature>
<dbReference type="InterPro" id="IPR000160">
    <property type="entry name" value="GGDEF_dom"/>
</dbReference>
<evidence type="ECO:0000259" key="3">
    <source>
        <dbReference type="PROSITE" id="PS50887"/>
    </source>
</evidence>
<dbReference type="SMART" id="SM00052">
    <property type="entry name" value="EAL"/>
    <property type="match status" value="1"/>
</dbReference>
<dbReference type="Gene3D" id="3.30.70.270">
    <property type="match status" value="1"/>
</dbReference>
<dbReference type="Proteomes" id="UP000193862">
    <property type="component" value="Unassembled WGS sequence"/>
</dbReference>
<dbReference type="NCBIfam" id="TIGR00254">
    <property type="entry name" value="GGDEF"/>
    <property type="match status" value="1"/>
</dbReference>
<keyword evidence="1" id="KW-0472">Membrane</keyword>
<dbReference type="AlphaFoldDB" id="A0A1Y5RYY5"/>
<name>A0A1Y5RYY5_9RHOB</name>
<dbReference type="CDD" id="cd01949">
    <property type="entry name" value="GGDEF"/>
    <property type="match status" value="1"/>
</dbReference>
<dbReference type="Gene3D" id="3.20.20.450">
    <property type="entry name" value="EAL domain"/>
    <property type="match status" value="1"/>
</dbReference>
<gene>
    <name evidence="4" type="primary">cph2</name>
    <name evidence="4" type="ORF">AQS8620_00756</name>
</gene>
<dbReference type="InterPro" id="IPR035919">
    <property type="entry name" value="EAL_sf"/>
</dbReference>
<dbReference type="InterPro" id="IPR052155">
    <property type="entry name" value="Biofilm_reg_signaling"/>
</dbReference>
<organism evidence="4 5">
    <name type="scientific">Aquimixticola soesokkakensis</name>
    <dbReference type="NCBI Taxonomy" id="1519096"/>
    <lineage>
        <taxon>Bacteria</taxon>
        <taxon>Pseudomonadati</taxon>
        <taxon>Pseudomonadota</taxon>
        <taxon>Alphaproteobacteria</taxon>
        <taxon>Rhodobacterales</taxon>
        <taxon>Paracoccaceae</taxon>
        <taxon>Aquimixticola</taxon>
    </lineage>
</organism>
<dbReference type="PANTHER" id="PTHR44757">
    <property type="entry name" value="DIGUANYLATE CYCLASE DGCP"/>
    <property type="match status" value="1"/>
</dbReference>
<feature type="transmembrane region" description="Helical" evidence="1">
    <location>
        <begin position="55"/>
        <end position="77"/>
    </location>
</feature>
<dbReference type="EMBL" id="FWFS01000002">
    <property type="protein sequence ID" value="SLN25790.1"/>
    <property type="molecule type" value="Genomic_DNA"/>
</dbReference>
<evidence type="ECO:0000313" key="4">
    <source>
        <dbReference type="EMBL" id="SLN25790.1"/>
    </source>
</evidence>
<dbReference type="PROSITE" id="PS50883">
    <property type="entry name" value="EAL"/>
    <property type="match status" value="1"/>
</dbReference>
<feature type="transmembrane region" description="Helical" evidence="1">
    <location>
        <begin position="176"/>
        <end position="194"/>
    </location>
</feature>
<evidence type="ECO:0000313" key="5">
    <source>
        <dbReference type="Proteomes" id="UP000193862"/>
    </source>
</evidence>
<dbReference type="InterPro" id="IPR029787">
    <property type="entry name" value="Nucleotide_cyclase"/>
</dbReference>
<evidence type="ECO:0000259" key="2">
    <source>
        <dbReference type="PROSITE" id="PS50883"/>
    </source>
</evidence>
<keyword evidence="1" id="KW-1133">Transmembrane helix</keyword>
<dbReference type="InterPro" id="IPR043128">
    <property type="entry name" value="Rev_trsase/Diguanyl_cyclase"/>
</dbReference>
<dbReference type="SMART" id="SM00267">
    <property type="entry name" value="GGDEF"/>
    <property type="match status" value="1"/>
</dbReference>
<dbReference type="CDD" id="cd01948">
    <property type="entry name" value="EAL"/>
    <property type="match status" value="1"/>
</dbReference>
<proteinExistence type="predicted"/>
<keyword evidence="1" id="KW-0812">Transmembrane</keyword>
<dbReference type="PROSITE" id="PS50887">
    <property type="entry name" value="GGDEF"/>
    <property type="match status" value="1"/>
</dbReference>
<dbReference type="Pfam" id="PF00563">
    <property type="entry name" value="EAL"/>
    <property type="match status" value="1"/>
</dbReference>
<feature type="domain" description="EAL" evidence="2">
    <location>
        <begin position="544"/>
        <end position="802"/>
    </location>
</feature>
<dbReference type="SUPFAM" id="SSF55073">
    <property type="entry name" value="Nucleotide cyclase"/>
    <property type="match status" value="1"/>
</dbReference>
<evidence type="ECO:0000256" key="1">
    <source>
        <dbReference type="SAM" id="Phobius"/>
    </source>
</evidence>
<dbReference type="PANTHER" id="PTHR44757:SF2">
    <property type="entry name" value="BIOFILM ARCHITECTURE MAINTENANCE PROTEIN MBAA"/>
    <property type="match status" value="1"/>
</dbReference>
<protein>
    <submittedName>
        <fullName evidence="4">Phytochrome-like protein cph2</fullName>
    </submittedName>
</protein>
<keyword evidence="5" id="KW-1185">Reference proteome</keyword>
<dbReference type="Pfam" id="PF00990">
    <property type="entry name" value="GGDEF"/>
    <property type="match status" value="1"/>
</dbReference>
<sequence>MRIRDKVIQRLGRASDALTLYMCSFAQGGVSHDGSDDTSVVEHQMGRVRAAQVRAVFGIAPLVMLSTAVNIGTFVATRMIVGDVTALDGVWAAVGLWVSGVFLVRMMRKRRQAFRSVSSARGTGVIVLHSACVALIWTYPLLAVVQSQSPGEVMFTGILITGLMSAGAIALYPVPLAAVTFVFIIALVALPFVFLSFGALTVPALIICVVFLVLVATAIRRHSQHFLSELVGKLQAEHQRDMINLLIGTYHSEDGAHCLWQADANLDLGQASALAARTLGMSHYRGGSRLSDLMRGAHLHAYRAADTALVQALGDPQGAWPAQFSLLVETDGDLTGRRVFELAARKATLADDTPLSFNGYIRDRTAEVVADEVVERLASRDALTGLLNYVAFKRQAREKMASGPLLLVFVDADNLKMVNDTFGHAAGDAAIRTLGIRLRRSFGGQALVCRKGGNEFLLLVDVVDLAQDLLQAEDLQSALNSPFAYAGHQIPLAATLGAVHEASGSLPIEEMVLRADRAQAQARTRGRGEFQLYDAEVGERVRRERVLARDIHAALDPSVASSPVAGELSLAFQPIVRAGDGSAAGAEALLRWTHPTLGAISPEKIVGAASSEGLGAALTDYVIAQACAEAAAWPAPVFLSVNVRPWDMSDPDFANRVLSACSRAGLSAARLWLEITEEEMMEETPYVMRNIQSLRAKGVRLAIDDFGAGYSAMGHFDRYPCDVVKIDRAVVQGCHERAVSRIVLDAVQAMAQASDVQVVAEGVEIAAEFDCASARGVDYFQGYFYHRPMTAAEFSALLARQAAPWVAPVSGRATGG</sequence>
<reference evidence="4 5" key="1">
    <citation type="submission" date="2017-03" db="EMBL/GenBank/DDBJ databases">
        <authorList>
            <person name="Afonso C.L."/>
            <person name="Miller P.J."/>
            <person name="Scott M.A."/>
            <person name="Spackman E."/>
            <person name="Goraichik I."/>
            <person name="Dimitrov K.M."/>
            <person name="Suarez D.L."/>
            <person name="Swayne D.E."/>
        </authorList>
    </citation>
    <scope>NUCLEOTIDE SEQUENCE [LARGE SCALE GENOMIC DNA]</scope>
    <source>
        <strain evidence="4 5">CECT 8620</strain>
    </source>
</reference>
<feature type="transmembrane region" description="Helical" evidence="1">
    <location>
        <begin position="89"/>
        <end position="107"/>
    </location>
</feature>
<feature type="domain" description="GGDEF" evidence="3">
    <location>
        <begin position="403"/>
        <end position="535"/>
    </location>
</feature>
<accession>A0A1Y5RYY5</accession>